<reference evidence="2 3" key="1">
    <citation type="submission" date="2020-03" db="EMBL/GenBank/DDBJ databases">
        <title>Genomic Encyclopedia of Type Strains, Phase IV (KMG-IV): sequencing the most valuable type-strain genomes for metagenomic binning, comparative biology and taxonomic classification.</title>
        <authorList>
            <person name="Goeker M."/>
        </authorList>
    </citation>
    <scope>NUCLEOTIDE SEQUENCE [LARGE SCALE GENOMIC DNA]</scope>
    <source>
        <strain evidence="2 3">DSM 5718</strain>
    </source>
</reference>
<feature type="transmembrane region" description="Helical" evidence="1">
    <location>
        <begin position="164"/>
        <end position="183"/>
    </location>
</feature>
<feature type="transmembrane region" description="Helical" evidence="1">
    <location>
        <begin position="84"/>
        <end position="104"/>
    </location>
</feature>
<evidence type="ECO:0000256" key="1">
    <source>
        <dbReference type="SAM" id="Phobius"/>
    </source>
</evidence>
<evidence type="ECO:0000313" key="3">
    <source>
        <dbReference type="Proteomes" id="UP000537126"/>
    </source>
</evidence>
<gene>
    <name evidence="2" type="ORF">FHS56_000183</name>
</gene>
<dbReference type="EMBL" id="JAASRN010000001">
    <property type="protein sequence ID" value="NIK72697.1"/>
    <property type="molecule type" value="Genomic_DNA"/>
</dbReference>
<feature type="transmembrane region" description="Helical" evidence="1">
    <location>
        <begin position="58"/>
        <end position="78"/>
    </location>
</feature>
<sequence length="230" mass="26296">MLLQVIADGGPVYRETLMATAGQLPVEPWNALSSLALCVPAVYWFLCIKENLTKAPVLLSCSVLLLLNGVGSTLFHAFRVSEWLLWMDVLPALLLNLVLAGYFWRVYLQDTKTWWLTMGGFLLLVLASRWALQGSWYVNVQYLIRGLFLLLPAWGILQKTRFIAWRALAIAAFFLSLSLGFRLLDKITIEWLPMGTHFLWHLMSAVGAWFLGKYLLAVEHYWLHCRLEHG</sequence>
<feature type="transmembrane region" description="Helical" evidence="1">
    <location>
        <begin position="138"/>
        <end position="157"/>
    </location>
</feature>
<name>A0A846MMV1_9BACT</name>
<dbReference type="Proteomes" id="UP000537126">
    <property type="component" value="Unassembled WGS sequence"/>
</dbReference>
<proteinExistence type="predicted"/>
<keyword evidence="3" id="KW-1185">Reference proteome</keyword>
<keyword evidence="1" id="KW-1133">Transmembrane helix</keyword>
<feature type="transmembrane region" description="Helical" evidence="1">
    <location>
        <begin position="113"/>
        <end position="132"/>
    </location>
</feature>
<evidence type="ECO:0000313" key="2">
    <source>
        <dbReference type="EMBL" id="NIK72697.1"/>
    </source>
</evidence>
<dbReference type="AlphaFoldDB" id="A0A846MMV1"/>
<organism evidence="2 3">
    <name type="scientific">Thermonema lapsum</name>
    <dbReference type="NCBI Taxonomy" id="28195"/>
    <lineage>
        <taxon>Bacteria</taxon>
        <taxon>Pseudomonadati</taxon>
        <taxon>Bacteroidota</taxon>
        <taxon>Cytophagia</taxon>
        <taxon>Cytophagales</taxon>
        <taxon>Thermonemataceae</taxon>
        <taxon>Thermonema</taxon>
    </lineage>
</organism>
<keyword evidence="1" id="KW-0812">Transmembrane</keyword>
<dbReference type="RefSeq" id="WP_166918010.1">
    <property type="nucleotide sequence ID" value="NZ_JAASRN010000001.1"/>
</dbReference>
<feature type="transmembrane region" description="Helical" evidence="1">
    <location>
        <begin position="28"/>
        <end position="46"/>
    </location>
</feature>
<feature type="transmembrane region" description="Helical" evidence="1">
    <location>
        <begin position="198"/>
        <end position="216"/>
    </location>
</feature>
<comment type="caution">
    <text evidence="2">The sequence shown here is derived from an EMBL/GenBank/DDBJ whole genome shotgun (WGS) entry which is preliminary data.</text>
</comment>
<keyword evidence="1" id="KW-0472">Membrane</keyword>
<protein>
    <submittedName>
        <fullName evidence="2">Hemolysin III</fullName>
    </submittedName>
</protein>
<accession>A0A846MMV1</accession>